<dbReference type="AlphaFoldDB" id="A0A158GQC8"/>
<sequence length="185" mass="20790">MNGTAARPSLSEGCPRWLYKQSKHIEFILRFSRHPRLHLCDDPSMSSISLTILNVRFVMFGAVPVPSCCGLFGYLEFNELSRLPPVFVSAALETAVLLPKFIRACPNALLQRKRFQVKPRCVDGRFRVASPSWDRSWLQRQYGILITVPLSGQTLFDLIDRADYVGPTPPIGSSAFPIKQQHASS</sequence>
<gene>
    <name evidence="1" type="ORF">AWB69_03094</name>
</gene>
<dbReference type="EMBL" id="FCOK02000018">
    <property type="protein sequence ID" value="SAL34067.1"/>
    <property type="molecule type" value="Genomic_DNA"/>
</dbReference>
<reference evidence="1 2" key="1">
    <citation type="submission" date="2016-01" db="EMBL/GenBank/DDBJ databases">
        <authorList>
            <person name="Oliw E.H."/>
        </authorList>
    </citation>
    <scope>NUCLEOTIDE SEQUENCE [LARGE SCALE GENOMIC DNA]</scope>
    <source>
        <strain evidence="1">LMG 27134</strain>
    </source>
</reference>
<protein>
    <submittedName>
        <fullName evidence="1">Uncharacterized protein</fullName>
    </submittedName>
</protein>
<evidence type="ECO:0000313" key="2">
    <source>
        <dbReference type="Proteomes" id="UP000054683"/>
    </source>
</evidence>
<name>A0A158GQC8_9BURK</name>
<evidence type="ECO:0000313" key="1">
    <source>
        <dbReference type="EMBL" id="SAL34067.1"/>
    </source>
</evidence>
<proteinExistence type="predicted"/>
<accession>A0A158GQC8</accession>
<organism evidence="1 2">
    <name type="scientific">Caballeronia udeis</name>
    <dbReference type="NCBI Taxonomy" id="1232866"/>
    <lineage>
        <taxon>Bacteria</taxon>
        <taxon>Pseudomonadati</taxon>
        <taxon>Pseudomonadota</taxon>
        <taxon>Betaproteobacteria</taxon>
        <taxon>Burkholderiales</taxon>
        <taxon>Burkholderiaceae</taxon>
        <taxon>Caballeronia</taxon>
    </lineage>
</organism>
<dbReference type="Proteomes" id="UP000054683">
    <property type="component" value="Unassembled WGS sequence"/>
</dbReference>